<proteinExistence type="predicted"/>
<evidence type="ECO:0000313" key="2">
    <source>
        <dbReference type="Proteomes" id="UP000233551"/>
    </source>
</evidence>
<dbReference type="EMBL" id="PGOL01000113">
    <property type="protein sequence ID" value="PKI76556.1"/>
    <property type="molecule type" value="Genomic_DNA"/>
</dbReference>
<reference evidence="1 2" key="1">
    <citation type="submission" date="2017-11" db="EMBL/GenBank/DDBJ databases">
        <title>De-novo sequencing of pomegranate (Punica granatum L.) genome.</title>
        <authorList>
            <person name="Akparov Z."/>
            <person name="Amiraslanov A."/>
            <person name="Hajiyeva S."/>
            <person name="Abbasov M."/>
            <person name="Kaur K."/>
            <person name="Hamwieh A."/>
            <person name="Solovyev V."/>
            <person name="Salamov A."/>
            <person name="Braich B."/>
            <person name="Kosarev P."/>
            <person name="Mahmoud A."/>
            <person name="Hajiyev E."/>
            <person name="Babayeva S."/>
            <person name="Izzatullayeva V."/>
            <person name="Mammadov A."/>
            <person name="Mammadov A."/>
            <person name="Sharifova S."/>
            <person name="Ojaghi J."/>
            <person name="Eynullazada K."/>
            <person name="Bayramov B."/>
            <person name="Abdulazimova A."/>
            <person name="Shahmuradov I."/>
        </authorList>
    </citation>
    <scope>NUCLEOTIDE SEQUENCE [LARGE SCALE GENOMIC DNA]</scope>
    <source>
        <strain evidence="2">cv. AG2017</strain>
        <tissue evidence="1">Leaf</tissue>
    </source>
</reference>
<dbReference type="AlphaFoldDB" id="A0A2I0L8U6"/>
<evidence type="ECO:0000313" key="1">
    <source>
        <dbReference type="EMBL" id="PKI76556.1"/>
    </source>
</evidence>
<sequence length="90" mass="9933">MVFNGVLKVALAVSPSFPSSVMCVWWRFPLPFGDFAATLSLSSGSHVGYRHRGCALFRLDPDRSASPPFRPVSAPMVVAGLNWSRRLWLP</sequence>
<protein>
    <submittedName>
        <fullName evidence="1">Uncharacterized protein</fullName>
    </submittedName>
</protein>
<organism evidence="1 2">
    <name type="scientific">Punica granatum</name>
    <name type="common">Pomegranate</name>
    <dbReference type="NCBI Taxonomy" id="22663"/>
    <lineage>
        <taxon>Eukaryota</taxon>
        <taxon>Viridiplantae</taxon>
        <taxon>Streptophyta</taxon>
        <taxon>Embryophyta</taxon>
        <taxon>Tracheophyta</taxon>
        <taxon>Spermatophyta</taxon>
        <taxon>Magnoliopsida</taxon>
        <taxon>eudicotyledons</taxon>
        <taxon>Gunneridae</taxon>
        <taxon>Pentapetalae</taxon>
        <taxon>rosids</taxon>
        <taxon>malvids</taxon>
        <taxon>Myrtales</taxon>
        <taxon>Lythraceae</taxon>
        <taxon>Punica</taxon>
    </lineage>
</organism>
<name>A0A2I0L8U6_PUNGR</name>
<comment type="caution">
    <text evidence="1">The sequence shown here is derived from an EMBL/GenBank/DDBJ whole genome shotgun (WGS) entry which is preliminary data.</text>
</comment>
<keyword evidence="2" id="KW-1185">Reference proteome</keyword>
<accession>A0A2I0L8U6</accession>
<gene>
    <name evidence="1" type="ORF">CRG98_003107</name>
</gene>
<dbReference type="Proteomes" id="UP000233551">
    <property type="component" value="Unassembled WGS sequence"/>
</dbReference>